<name>A0A857L737_9ACTN</name>
<protein>
    <submittedName>
        <fullName evidence="1">Uncharacterized protein</fullName>
    </submittedName>
</protein>
<dbReference type="AlphaFoldDB" id="A0A857L737"/>
<organism evidence="1">
    <name type="scientific">Gordonia amarae</name>
    <dbReference type="NCBI Taxonomy" id="36821"/>
    <lineage>
        <taxon>Bacteria</taxon>
        <taxon>Bacillati</taxon>
        <taxon>Actinomycetota</taxon>
        <taxon>Actinomycetes</taxon>
        <taxon>Mycobacteriales</taxon>
        <taxon>Gordoniaceae</taxon>
        <taxon>Gordonia</taxon>
    </lineage>
</organism>
<dbReference type="EMBL" id="CP045810">
    <property type="protein sequence ID" value="QHN41516.1"/>
    <property type="molecule type" value="Genomic_DNA"/>
</dbReference>
<reference evidence="1" key="1">
    <citation type="journal article" date="2021" name="Nat. Microbiol.">
        <title>Cocultivation of an ultrasmall environmental parasitic bacterium with lytic ability against bacteria associated with wastewater foams.</title>
        <authorList>
            <person name="Batinovic S."/>
            <person name="Rose J.J.A."/>
            <person name="Ratcliffe J."/>
            <person name="Seviour R.J."/>
            <person name="Petrovski S."/>
        </authorList>
    </citation>
    <scope>NUCLEOTIDE SEQUENCE</scope>
    <source>
        <strain evidence="1">CON44</strain>
    </source>
</reference>
<evidence type="ECO:0000313" key="1">
    <source>
        <dbReference type="EMBL" id="QHN41516.1"/>
    </source>
</evidence>
<proteinExistence type="predicted"/>
<sequence>MTSDNTDDYDHRAADVAARLESIADELAATVGTGDGIVPPPGSPEDLAIEAAFDEAFPNTRRRSDEETDAAMQFADGVLGAAGRTLDPSVRPIARDFAAGRITHDEYRRQAGLVDPDEVERQQRQRRLSDDYKAGLIDEETFLRRFLYGDD</sequence>
<gene>
    <name evidence="1" type="ORF">GII30_22230</name>
</gene>
<accession>A0A857L737</accession>
<dbReference type="RefSeq" id="WP_005183888.1">
    <property type="nucleotide sequence ID" value="NZ_CP045804.1"/>
</dbReference>